<dbReference type="PANTHER" id="PTHR23026:SF123">
    <property type="entry name" value="NAD(P)H NITROREDUCTASE RV3131-RELATED"/>
    <property type="match status" value="1"/>
</dbReference>
<sequence length="326" mass="34827">MITTALTPSEREVLARAVSRAPSVHNTQPWRLRIRESDVDLIERTDLAVPGHDPDGRDRLLSCGAALAHVELALAVLGRTVTTVRAAEGPLVATVHIGRGQRPTYTGLARYRAIGRRHSHRARFSADPVGEADFAAVTAAAELPGTYVAEPCDLMALAELMGFATRVYRADAAYQRELAVWTAHTEGSTAVGDGIPEAAFGTGPPPYAGLVRRDTPVPDDARLAAWLAAERLVLLCTHTDARPDVVGAGIALERAWLEATARGLAGSVLTQPLHLAGVRDALVERLRLPGLPQVILRFGRPELPSPPSPRRPPGELIIDDSWGGPA</sequence>
<dbReference type="PANTHER" id="PTHR23026">
    <property type="entry name" value="NADPH NITROREDUCTASE"/>
    <property type="match status" value="1"/>
</dbReference>
<feature type="domain" description="Nitroreductase" evidence="2">
    <location>
        <begin position="115"/>
        <end position="299"/>
    </location>
</feature>
<name>A0A419I6Q0_9PSEU</name>
<dbReference type="EMBL" id="QZFV01000069">
    <property type="protein sequence ID" value="RJQ87246.1"/>
    <property type="molecule type" value="Genomic_DNA"/>
</dbReference>
<dbReference type="NCBIfam" id="NF047509">
    <property type="entry name" value="Rv3131_FMN_oxido"/>
    <property type="match status" value="1"/>
</dbReference>
<dbReference type="Proteomes" id="UP000285112">
    <property type="component" value="Unassembled WGS sequence"/>
</dbReference>
<evidence type="ECO:0000313" key="4">
    <source>
        <dbReference type="Proteomes" id="UP000285112"/>
    </source>
</evidence>
<dbReference type="InterPro" id="IPR050627">
    <property type="entry name" value="Nitroreductase/BluB"/>
</dbReference>
<gene>
    <name evidence="3" type="ORF">D5S19_09945</name>
</gene>
<evidence type="ECO:0000313" key="3">
    <source>
        <dbReference type="EMBL" id="RJQ87246.1"/>
    </source>
</evidence>
<dbReference type="Pfam" id="PF00881">
    <property type="entry name" value="Nitroreductase"/>
    <property type="match status" value="1"/>
</dbReference>
<evidence type="ECO:0000259" key="2">
    <source>
        <dbReference type="Pfam" id="PF00881"/>
    </source>
</evidence>
<reference evidence="3 4" key="1">
    <citation type="submission" date="2018-09" db="EMBL/GenBank/DDBJ databases">
        <title>YIM PH 21725 draft genome.</title>
        <authorList>
            <person name="Miao C."/>
        </authorList>
    </citation>
    <scope>NUCLEOTIDE SEQUENCE [LARGE SCALE GENOMIC DNA]</scope>
    <source>
        <strain evidence="4">YIM PH21725</strain>
    </source>
</reference>
<dbReference type="RefSeq" id="WP_120023055.1">
    <property type="nucleotide sequence ID" value="NZ_QZFV01000069.1"/>
</dbReference>
<feature type="region of interest" description="Disordered" evidence="1">
    <location>
        <begin position="300"/>
        <end position="326"/>
    </location>
</feature>
<dbReference type="GO" id="GO:0016491">
    <property type="term" value="F:oxidoreductase activity"/>
    <property type="evidence" value="ECO:0007669"/>
    <property type="project" value="InterPro"/>
</dbReference>
<dbReference type="InterPro" id="IPR000415">
    <property type="entry name" value="Nitroreductase-like"/>
</dbReference>
<keyword evidence="4" id="KW-1185">Reference proteome</keyword>
<dbReference type="Gene3D" id="3.40.109.10">
    <property type="entry name" value="NADH Oxidase"/>
    <property type="match status" value="1"/>
</dbReference>
<organism evidence="3 4">
    <name type="scientific">Amycolatopsis panacis</name>
    <dbReference type="NCBI Taxonomy" id="2340917"/>
    <lineage>
        <taxon>Bacteria</taxon>
        <taxon>Bacillati</taxon>
        <taxon>Actinomycetota</taxon>
        <taxon>Actinomycetes</taxon>
        <taxon>Pseudonocardiales</taxon>
        <taxon>Pseudonocardiaceae</taxon>
        <taxon>Amycolatopsis</taxon>
    </lineage>
</organism>
<evidence type="ECO:0000256" key="1">
    <source>
        <dbReference type="SAM" id="MobiDB-lite"/>
    </source>
</evidence>
<dbReference type="SUPFAM" id="SSF55469">
    <property type="entry name" value="FMN-dependent nitroreductase-like"/>
    <property type="match status" value="1"/>
</dbReference>
<comment type="caution">
    <text evidence="3">The sequence shown here is derived from an EMBL/GenBank/DDBJ whole genome shotgun (WGS) entry which is preliminary data.</text>
</comment>
<dbReference type="AlphaFoldDB" id="A0A419I6Q0"/>
<dbReference type="OrthoDB" id="8156917at2"/>
<dbReference type="InterPro" id="IPR029479">
    <property type="entry name" value="Nitroreductase"/>
</dbReference>
<proteinExistence type="predicted"/>
<protein>
    <submittedName>
        <fullName evidence="3">Nitroreductase</fullName>
    </submittedName>
</protein>
<accession>A0A419I6Q0</accession>